<dbReference type="Proteomes" id="UP001139319">
    <property type="component" value="Unassembled WGS sequence"/>
</dbReference>
<evidence type="ECO:0000313" key="1">
    <source>
        <dbReference type="EMBL" id="MCP8899121.1"/>
    </source>
</evidence>
<reference evidence="1" key="2">
    <citation type="submission" date="2023-01" db="EMBL/GenBank/DDBJ databases">
        <title>Gilvimarinus xylanilyticus HB14 isolated from Caulerpa lentillifera aquaculture base in Hainan, China.</title>
        <authorList>
            <person name="Zhang Y.-J."/>
        </authorList>
    </citation>
    <scope>NUCLEOTIDE SEQUENCE</scope>
    <source>
        <strain evidence="1">HB14</strain>
    </source>
</reference>
<name>A0A9X2I344_9GAMM</name>
<sequence length="236" mass="26965">MALEDVRLNPHARIFHHEMGSERQPVLIIDDFLLNPEALIEYACQCEFAPEKKLYPGHRVNAPDVYTRALRTSLPQLLARIFNTQPGDINAAESSYSLVTQAPATLKVLQRLPHFDSLNRRELASVYFLCNREREEYGGTAFYRHRKTGFESVDTSRIKAYSQAVEQQLQNGKVPPADYIRGDTELFEQIEQFPARFNRLLLYRCTSLHSGMIGPNFDFSRDPAAARLSINTFLVG</sequence>
<comment type="caution">
    <text evidence="1">The sequence shown here is derived from an EMBL/GenBank/DDBJ whole genome shotgun (WGS) entry which is preliminary data.</text>
</comment>
<accession>A0A9X2I344</accession>
<gene>
    <name evidence="1" type="ORF">M6D89_07400</name>
</gene>
<dbReference type="RefSeq" id="WP_253967378.1">
    <property type="nucleotide sequence ID" value="NZ_JAMFTH010000001.1"/>
</dbReference>
<dbReference type="Pfam" id="PF20043">
    <property type="entry name" value="DUF6445"/>
    <property type="match status" value="1"/>
</dbReference>
<evidence type="ECO:0000313" key="2">
    <source>
        <dbReference type="Proteomes" id="UP001139319"/>
    </source>
</evidence>
<keyword evidence="2" id="KW-1185">Reference proteome</keyword>
<proteinExistence type="predicted"/>
<dbReference type="EMBL" id="JAMFTH010000001">
    <property type="protein sequence ID" value="MCP8899121.1"/>
    <property type="molecule type" value="Genomic_DNA"/>
</dbReference>
<dbReference type="InterPro" id="IPR045617">
    <property type="entry name" value="DUF6445"/>
</dbReference>
<protein>
    <submittedName>
        <fullName evidence="1">DUF6445 family protein</fullName>
    </submittedName>
</protein>
<dbReference type="AlphaFoldDB" id="A0A9X2I344"/>
<organism evidence="1 2">
    <name type="scientific">Gilvimarinus xylanilyticus</name>
    <dbReference type="NCBI Taxonomy" id="2944139"/>
    <lineage>
        <taxon>Bacteria</taxon>
        <taxon>Pseudomonadati</taxon>
        <taxon>Pseudomonadota</taxon>
        <taxon>Gammaproteobacteria</taxon>
        <taxon>Cellvibrionales</taxon>
        <taxon>Cellvibrionaceae</taxon>
        <taxon>Gilvimarinus</taxon>
    </lineage>
</organism>
<reference evidence="1" key="1">
    <citation type="submission" date="2022-05" db="EMBL/GenBank/DDBJ databases">
        <authorList>
            <person name="Sun H.-N."/>
        </authorList>
    </citation>
    <scope>NUCLEOTIDE SEQUENCE</scope>
    <source>
        <strain evidence="1">HB14</strain>
    </source>
</reference>